<dbReference type="Proteomes" id="UP000305836">
    <property type="component" value="Unassembled WGS sequence"/>
</dbReference>
<evidence type="ECO:0000256" key="1">
    <source>
        <dbReference type="SAM" id="MobiDB-lite"/>
    </source>
</evidence>
<dbReference type="RefSeq" id="WP_137257042.1">
    <property type="nucleotide sequence ID" value="NZ_JBHSPQ010000003.1"/>
</dbReference>
<feature type="compositionally biased region" description="Basic and acidic residues" evidence="1">
    <location>
        <begin position="125"/>
        <end position="139"/>
    </location>
</feature>
<keyword evidence="3" id="KW-1185">Reference proteome</keyword>
<evidence type="ECO:0000313" key="2">
    <source>
        <dbReference type="EMBL" id="TKK76173.1"/>
    </source>
</evidence>
<evidence type="ECO:0008006" key="4">
    <source>
        <dbReference type="Google" id="ProtNLM"/>
    </source>
</evidence>
<dbReference type="OrthoDB" id="3579809at2"/>
<dbReference type="EMBL" id="SZPZ01000004">
    <property type="protein sequence ID" value="TKK76173.1"/>
    <property type="molecule type" value="Genomic_DNA"/>
</dbReference>
<dbReference type="AlphaFoldDB" id="A0A4V5UW98"/>
<reference evidence="2 3" key="1">
    <citation type="submission" date="2019-04" db="EMBL/GenBank/DDBJ databases">
        <title>Kribbella sp. NEAU-THZ 27 nov., a novel actinomycete isolated from soil.</title>
        <authorList>
            <person name="Duan L."/>
        </authorList>
    </citation>
    <scope>NUCLEOTIDE SEQUENCE [LARGE SCALE GENOMIC DNA]</scope>
    <source>
        <strain evidence="3">NEAU-THZ27</strain>
    </source>
</reference>
<feature type="region of interest" description="Disordered" evidence="1">
    <location>
        <begin position="114"/>
        <end position="139"/>
    </location>
</feature>
<comment type="caution">
    <text evidence="2">The sequence shown here is derived from an EMBL/GenBank/DDBJ whole genome shotgun (WGS) entry which is preliminary data.</text>
</comment>
<evidence type="ECO:0000313" key="3">
    <source>
        <dbReference type="Proteomes" id="UP000305836"/>
    </source>
</evidence>
<accession>A0A4V5UW98</accession>
<gene>
    <name evidence="2" type="ORF">FDA38_27560</name>
</gene>
<organism evidence="2 3">
    <name type="scientific">Kribbella jiaozuonensis</name>
    <dbReference type="NCBI Taxonomy" id="2575441"/>
    <lineage>
        <taxon>Bacteria</taxon>
        <taxon>Bacillati</taxon>
        <taxon>Actinomycetota</taxon>
        <taxon>Actinomycetes</taxon>
        <taxon>Propionibacteriales</taxon>
        <taxon>Kribbellaceae</taxon>
        <taxon>Kribbella</taxon>
    </lineage>
</organism>
<proteinExistence type="predicted"/>
<protein>
    <recommendedName>
        <fullName evidence="4">Homeodomain-like domain-containing protein</fullName>
    </recommendedName>
</protein>
<name>A0A4V5UW98_9ACTN</name>
<sequence length="139" mass="15356">MRQAPDGADTRGLEELLDVLRVSDQRESYERGIEQEQAAGRPVAVLVNALADLPGVTGLEALRASRRVVELLTAARWHLMRQAREEGSSWSQVGSALGMSKQAAYDFYRRKLDQQDESVTPDSDEVARSRAALDEKSNG</sequence>